<sequence>MAVTTSDRPGIERRHGSGAGPHLRAAVLAFACAASLAFGMAVSGPAHAAAAPADGPPYDEQILRLAEIMGALHHLRPLCGADEGQMWRDKMNALIQAEEPAPDRRKRIIERFNRSYRALAEVYRTCTPAAREIVDQYLREGAKLSRDVVSRYGRQ</sequence>
<name>A0AAU7X5U8_9HYPH</name>
<reference evidence="2" key="1">
    <citation type="submission" date="2024-06" db="EMBL/GenBank/DDBJ databases">
        <title>Methylostella associata gen. nov., sp. nov., a novel Ancalomicrobiaceae-affiliated facultatively methylotrophic bacteria that feed on methanotrophs of the genus Methylococcus.</title>
        <authorList>
            <person name="Saltykova V."/>
            <person name="Danilova O.V."/>
            <person name="Oshkin I.Y."/>
            <person name="Belova S.E."/>
            <person name="Pimenov N.V."/>
            <person name="Dedysh S.N."/>
        </authorList>
    </citation>
    <scope>NUCLEOTIDE SEQUENCE</scope>
    <source>
        <strain evidence="2">S20</strain>
    </source>
</reference>
<dbReference type="NCBIfam" id="TIGR02301">
    <property type="entry name" value="TIGR02301 family protein"/>
    <property type="match status" value="1"/>
</dbReference>
<accession>A0AAU7X5U8</accession>
<protein>
    <submittedName>
        <fullName evidence="2">TIGR02301 family protein</fullName>
    </submittedName>
</protein>
<keyword evidence="1" id="KW-0732">Signal</keyword>
<feature type="chain" id="PRO_5043873909" evidence="1">
    <location>
        <begin position="49"/>
        <end position="155"/>
    </location>
</feature>
<dbReference type="RefSeq" id="WP_407048169.1">
    <property type="nucleotide sequence ID" value="NZ_CP158568.1"/>
</dbReference>
<evidence type="ECO:0000313" key="2">
    <source>
        <dbReference type="EMBL" id="XBY43067.1"/>
    </source>
</evidence>
<feature type="signal peptide" evidence="1">
    <location>
        <begin position="1"/>
        <end position="48"/>
    </location>
</feature>
<dbReference type="AlphaFoldDB" id="A0AAU7X5U8"/>
<dbReference type="KEGG" id="mflg:ABS361_13240"/>
<dbReference type="InterPro" id="IPR012645">
    <property type="entry name" value="CHP02301"/>
</dbReference>
<dbReference type="Pfam" id="PF09539">
    <property type="entry name" value="DUF2385"/>
    <property type="match status" value="1"/>
</dbReference>
<dbReference type="EMBL" id="CP158568">
    <property type="protein sequence ID" value="XBY43067.1"/>
    <property type="molecule type" value="Genomic_DNA"/>
</dbReference>
<proteinExistence type="predicted"/>
<evidence type="ECO:0000256" key="1">
    <source>
        <dbReference type="SAM" id="SignalP"/>
    </source>
</evidence>
<organism evidence="2">
    <name type="scientific">Methyloraptor flagellatus</name>
    <dbReference type="NCBI Taxonomy" id="3162530"/>
    <lineage>
        <taxon>Bacteria</taxon>
        <taxon>Pseudomonadati</taxon>
        <taxon>Pseudomonadota</taxon>
        <taxon>Alphaproteobacteria</taxon>
        <taxon>Hyphomicrobiales</taxon>
        <taxon>Ancalomicrobiaceae</taxon>
        <taxon>Methyloraptor</taxon>
    </lineage>
</organism>
<gene>
    <name evidence="2" type="ORF">ABS361_13240</name>
</gene>